<dbReference type="RefSeq" id="WP_246915141.1">
    <property type="nucleotide sequence ID" value="NZ_JALJRB010000056.1"/>
</dbReference>
<feature type="domain" description="AAA+ ATPase" evidence="1">
    <location>
        <begin position="48"/>
        <end position="174"/>
    </location>
</feature>
<dbReference type="SUPFAM" id="SSF52540">
    <property type="entry name" value="P-loop containing nucleoside triphosphate hydrolases"/>
    <property type="match status" value="1"/>
</dbReference>
<proteinExistence type="predicted"/>
<name>A0AA41REC8_9BACT</name>
<reference evidence="2" key="1">
    <citation type="submission" date="2022-04" db="EMBL/GenBank/DDBJ databases">
        <title>Desulfatitalea alkaliphila sp. nov., a novel anaerobic sulfate-reducing bacterium isolated from terrestrial mud volcano, Taman Peninsula, Russia.</title>
        <authorList>
            <person name="Khomyakova M.A."/>
            <person name="Merkel A.Y."/>
            <person name="Slobodkin A.I."/>
        </authorList>
    </citation>
    <scope>NUCLEOTIDE SEQUENCE</scope>
    <source>
        <strain evidence="2">M08but</strain>
    </source>
</reference>
<dbReference type="InterPro" id="IPR049945">
    <property type="entry name" value="AAA_22"/>
</dbReference>
<evidence type="ECO:0000313" key="3">
    <source>
        <dbReference type="Proteomes" id="UP001165427"/>
    </source>
</evidence>
<dbReference type="AlphaFoldDB" id="A0AA41REC8"/>
<evidence type="ECO:0000313" key="2">
    <source>
        <dbReference type="EMBL" id="MCJ8503168.1"/>
    </source>
</evidence>
<protein>
    <submittedName>
        <fullName evidence="2">AAA family ATPase</fullName>
    </submittedName>
</protein>
<dbReference type="Proteomes" id="UP001165427">
    <property type="component" value="Unassembled WGS sequence"/>
</dbReference>
<accession>A0AA41REC8</accession>
<dbReference type="PANTHER" id="PTHR35894">
    <property type="entry name" value="GENERAL SECRETION PATHWAY PROTEIN A-RELATED"/>
    <property type="match status" value="1"/>
</dbReference>
<dbReference type="SMART" id="SM00382">
    <property type="entry name" value="AAA"/>
    <property type="match status" value="1"/>
</dbReference>
<dbReference type="InterPro" id="IPR003593">
    <property type="entry name" value="AAA+_ATPase"/>
</dbReference>
<dbReference type="Pfam" id="PF13401">
    <property type="entry name" value="AAA_22"/>
    <property type="match status" value="1"/>
</dbReference>
<keyword evidence="3" id="KW-1185">Reference proteome</keyword>
<evidence type="ECO:0000259" key="1">
    <source>
        <dbReference type="SMART" id="SM00382"/>
    </source>
</evidence>
<organism evidence="2 3">
    <name type="scientific">Desulfatitalea alkaliphila</name>
    <dbReference type="NCBI Taxonomy" id="2929485"/>
    <lineage>
        <taxon>Bacteria</taxon>
        <taxon>Pseudomonadati</taxon>
        <taxon>Thermodesulfobacteriota</taxon>
        <taxon>Desulfobacteria</taxon>
        <taxon>Desulfobacterales</taxon>
        <taxon>Desulfosarcinaceae</taxon>
        <taxon>Desulfatitalea</taxon>
    </lineage>
</organism>
<dbReference type="GO" id="GO:0016887">
    <property type="term" value="F:ATP hydrolysis activity"/>
    <property type="evidence" value="ECO:0007669"/>
    <property type="project" value="InterPro"/>
</dbReference>
<dbReference type="PANTHER" id="PTHR35894:SF1">
    <property type="entry name" value="PHOSPHORIBULOKINASE _ URIDINE KINASE FAMILY"/>
    <property type="match status" value="1"/>
</dbReference>
<dbReference type="Gene3D" id="3.40.50.300">
    <property type="entry name" value="P-loop containing nucleotide triphosphate hydrolases"/>
    <property type="match status" value="1"/>
</dbReference>
<dbReference type="InterPro" id="IPR052026">
    <property type="entry name" value="ExeA_AAA_ATPase_DNA-bind"/>
</dbReference>
<dbReference type="InterPro" id="IPR027417">
    <property type="entry name" value="P-loop_NTPase"/>
</dbReference>
<gene>
    <name evidence="2" type="ORF">MRX98_21525</name>
</gene>
<comment type="caution">
    <text evidence="2">The sequence shown here is derived from an EMBL/GenBank/DDBJ whole genome shotgun (WGS) entry which is preliminary data.</text>
</comment>
<dbReference type="EMBL" id="JALJRB010000056">
    <property type="protein sequence ID" value="MCJ8503168.1"/>
    <property type="molecule type" value="Genomic_DNA"/>
</dbReference>
<sequence>MTPSNHQSLAEHFGWKFHPFADTWPLDPPYYSQRDRRIADQGLQLLQHGKSFALTGPSGSGKSTLVQHLLANLDPNYYQGIYIHYGGLQRTALLKTVGEQLGVETNTRAVPLLVKLQKHIGMMATGKHPIHPVILIDDAQLLERESLMDLCSLIVCPPKKATAASLIIVGDDMLAKQMQLAVMTPIRTRLTVNFRIEPLSQTETEQFVAFRIGCAKAPKDLFEADAMSLIAAHCHGNRRQIMNLGTLLLSEAFYRNEKCVSAGLFTDCELIA</sequence>